<dbReference type="EC" id="2.3.-.-" evidence="2"/>
<dbReference type="Gene3D" id="3.40.630.30">
    <property type="match status" value="1"/>
</dbReference>
<name>A0ABV6RTY8_9GAMM</name>
<dbReference type="InterPro" id="IPR016181">
    <property type="entry name" value="Acyl_CoA_acyltransferase"/>
</dbReference>
<evidence type="ECO:0000259" key="1">
    <source>
        <dbReference type="PROSITE" id="PS51186"/>
    </source>
</evidence>
<protein>
    <submittedName>
        <fullName evidence="2">GNAT family N-acetyltransferase</fullName>
        <ecNumber evidence="2">2.3.-.-</ecNumber>
    </submittedName>
</protein>
<organism evidence="2 3">
    <name type="scientific">Lysobacter korlensis</name>
    <dbReference type="NCBI Taxonomy" id="553636"/>
    <lineage>
        <taxon>Bacteria</taxon>
        <taxon>Pseudomonadati</taxon>
        <taxon>Pseudomonadota</taxon>
        <taxon>Gammaproteobacteria</taxon>
        <taxon>Lysobacterales</taxon>
        <taxon>Lysobacteraceae</taxon>
        <taxon>Lysobacter</taxon>
    </lineage>
</organism>
<reference evidence="2 3" key="1">
    <citation type="submission" date="2024-09" db="EMBL/GenBank/DDBJ databases">
        <authorList>
            <person name="Sun Q."/>
            <person name="Mori K."/>
        </authorList>
    </citation>
    <scope>NUCLEOTIDE SEQUENCE [LARGE SCALE GENOMIC DNA]</scope>
    <source>
        <strain evidence="2 3">KCTC 23076</strain>
    </source>
</reference>
<dbReference type="CDD" id="cd04301">
    <property type="entry name" value="NAT_SF"/>
    <property type="match status" value="1"/>
</dbReference>
<dbReference type="RefSeq" id="WP_386672175.1">
    <property type="nucleotide sequence ID" value="NZ_JBHLTG010000005.1"/>
</dbReference>
<keyword evidence="3" id="KW-1185">Reference proteome</keyword>
<sequence>MTDKRPASHVELVPVDEDVLDELVVVATADADPDDVTPPLGVGWTVERIAWLRRFHRDRRVELAGGDEETMAVRVDGRIVGSTRLHRFSPDDPDALECGLWLGRSARGQGLSHAVLDLVMARAVRASASRLIAHTTAGNAAALAALRHAGATLEHCRGDAVLAVIDLQERPHETAAMSAGRD</sequence>
<dbReference type="EMBL" id="JBHLTG010000005">
    <property type="protein sequence ID" value="MFC0680441.1"/>
    <property type="molecule type" value="Genomic_DNA"/>
</dbReference>
<keyword evidence="2" id="KW-0808">Transferase</keyword>
<evidence type="ECO:0000313" key="3">
    <source>
        <dbReference type="Proteomes" id="UP001589896"/>
    </source>
</evidence>
<evidence type="ECO:0000313" key="2">
    <source>
        <dbReference type="EMBL" id="MFC0680441.1"/>
    </source>
</evidence>
<feature type="domain" description="N-acetyltransferase" evidence="1">
    <location>
        <begin position="10"/>
        <end position="171"/>
    </location>
</feature>
<dbReference type="InterPro" id="IPR000182">
    <property type="entry name" value="GNAT_dom"/>
</dbReference>
<keyword evidence="2" id="KW-0012">Acyltransferase</keyword>
<dbReference type="GO" id="GO:0016746">
    <property type="term" value="F:acyltransferase activity"/>
    <property type="evidence" value="ECO:0007669"/>
    <property type="project" value="UniProtKB-KW"/>
</dbReference>
<gene>
    <name evidence="2" type="ORF">ACFFGH_21630</name>
</gene>
<dbReference type="SUPFAM" id="SSF55729">
    <property type="entry name" value="Acyl-CoA N-acyltransferases (Nat)"/>
    <property type="match status" value="1"/>
</dbReference>
<comment type="caution">
    <text evidence="2">The sequence shown here is derived from an EMBL/GenBank/DDBJ whole genome shotgun (WGS) entry which is preliminary data.</text>
</comment>
<proteinExistence type="predicted"/>
<dbReference type="Proteomes" id="UP001589896">
    <property type="component" value="Unassembled WGS sequence"/>
</dbReference>
<accession>A0ABV6RTY8</accession>
<dbReference type="Pfam" id="PF13302">
    <property type="entry name" value="Acetyltransf_3"/>
    <property type="match status" value="1"/>
</dbReference>
<dbReference type="PROSITE" id="PS51186">
    <property type="entry name" value="GNAT"/>
    <property type="match status" value="1"/>
</dbReference>